<dbReference type="EMBL" id="JAAWWB010000021">
    <property type="protein sequence ID" value="KAG6756289.1"/>
    <property type="molecule type" value="Genomic_DNA"/>
</dbReference>
<evidence type="ECO:0000313" key="3">
    <source>
        <dbReference type="Proteomes" id="UP000886885"/>
    </source>
</evidence>
<keyword evidence="3" id="KW-1185">Reference proteome</keyword>
<dbReference type="OrthoDB" id="1900877at2759"/>
<reference evidence="2" key="1">
    <citation type="journal article" date="2020" name="bioRxiv">
        <title>Hybrid origin of Populus tomentosa Carr. identified through genome sequencing and phylogenomic analysis.</title>
        <authorList>
            <person name="An X."/>
            <person name="Gao K."/>
            <person name="Chen Z."/>
            <person name="Li J."/>
            <person name="Yang X."/>
            <person name="Yang X."/>
            <person name="Zhou J."/>
            <person name="Guo T."/>
            <person name="Zhao T."/>
            <person name="Huang S."/>
            <person name="Miao D."/>
            <person name="Khan W.U."/>
            <person name="Rao P."/>
            <person name="Ye M."/>
            <person name="Lei B."/>
            <person name="Liao W."/>
            <person name="Wang J."/>
            <person name="Ji L."/>
            <person name="Li Y."/>
            <person name="Guo B."/>
            <person name="Mustafa N.S."/>
            <person name="Li S."/>
            <person name="Yun Q."/>
            <person name="Keller S.R."/>
            <person name="Mao J."/>
            <person name="Zhang R."/>
            <person name="Strauss S.H."/>
        </authorList>
    </citation>
    <scope>NUCLEOTIDE SEQUENCE</scope>
    <source>
        <strain evidence="2">GM15</strain>
        <tissue evidence="2">Leaf</tissue>
    </source>
</reference>
<name>A0A8X8CJ78_POPTO</name>
<organism evidence="2 3">
    <name type="scientific">Populus tomentosa</name>
    <name type="common">Chinese white poplar</name>
    <dbReference type="NCBI Taxonomy" id="118781"/>
    <lineage>
        <taxon>Eukaryota</taxon>
        <taxon>Viridiplantae</taxon>
        <taxon>Streptophyta</taxon>
        <taxon>Embryophyta</taxon>
        <taxon>Tracheophyta</taxon>
        <taxon>Spermatophyta</taxon>
        <taxon>Magnoliopsida</taxon>
        <taxon>eudicotyledons</taxon>
        <taxon>Gunneridae</taxon>
        <taxon>Pentapetalae</taxon>
        <taxon>rosids</taxon>
        <taxon>fabids</taxon>
        <taxon>Malpighiales</taxon>
        <taxon>Salicaceae</taxon>
        <taxon>Saliceae</taxon>
        <taxon>Populus</taxon>
    </lineage>
</organism>
<sequence>MEYERIHKVQTCIISPSKLRMKLMGPHHHRNKDGSNGKSSRTSPSKLEDTEFFKDSLFASNSGDFREEVRKEIVDNGCVKMQPFSKCEKGNSSAVHPVRTVEDENVDYASNAISSSFEFHNERFDKWIMKRQNVQPKYFKKNNVQNQTNRAPVTSRERVAPELLNHDPKSSNGRVAETKLVDFCQPASHMAFKNSLSLLLDLSSFLVQHMGQFSNPRGGRTYMHTKDLLTAFGRSITGGQTTRGSGNQLLRARLVKWIISCSCHKISLHEEYENRNDPCYKSSLLGLLHLMVQQLLSAAQLPQSHLLPKDVHQHPHTSSLEITEMEELGQIEFVKRAAAWDIFS</sequence>
<evidence type="ECO:0000256" key="1">
    <source>
        <dbReference type="SAM" id="MobiDB-lite"/>
    </source>
</evidence>
<evidence type="ECO:0000313" key="2">
    <source>
        <dbReference type="EMBL" id="KAG6756289.1"/>
    </source>
</evidence>
<dbReference type="AlphaFoldDB" id="A0A8X8CJ78"/>
<protein>
    <submittedName>
        <fullName evidence="2">Uncharacterized protein</fullName>
    </submittedName>
</protein>
<comment type="caution">
    <text evidence="2">The sequence shown here is derived from an EMBL/GenBank/DDBJ whole genome shotgun (WGS) entry which is preliminary data.</text>
</comment>
<gene>
    <name evidence="2" type="ORF">POTOM_039715</name>
</gene>
<proteinExistence type="predicted"/>
<feature type="compositionally biased region" description="Polar residues" evidence="1">
    <location>
        <begin position="34"/>
        <end position="45"/>
    </location>
</feature>
<accession>A0A8X8CJ78</accession>
<dbReference type="Proteomes" id="UP000886885">
    <property type="component" value="Chromosome 11A"/>
</dbReference>
<feature type="region of interest" description="Disordered" evidence="1">
    <location>
        <begin position="24"/>
        <end position="46"/>
    </location>
</feature>